<dbReference type="AlphaFoldDB" id="A0A8T0G3D3"/>
<sequence>MHFPNHKCTSMLVMFHCQFVQFAVEGGVLHSGRGSTMSTPVSDRNGRTTAVVPELEMIKELKAMNDQIRERCQRLEEAEKHSLMFMIDRNRKLEAQIIAYQQEIRVQDRNLNKAIRERDNVRILLEEVRLLRERDDEEIRKKLKVELLRASELESENHRLRFARC</sequence>
<reference evidence="3" key="1">
    <citation type="submission" date="2020-06" db="EMBL/GenBank/DDBJ databases">
        <title>WGS assembly of Ceratodon purpureus strain R40.</title>
        <authorList>
            <person name="Carey S.B."/>
            <person name="Jenkins J."/>
            <person name="Shu S."/>
            <person name="Lovell J.T."/>
            <person name="Sreedasyam A."/>
            <person name="Maumus F."/>
            <person name="Tiley G.P."/>
            <person name="Fernandez-Pozo N."/>
            <person name="Barry K."/>
            <person name="Chen C."/>
            <person name="Wang M."/>
            <person name="Lipzen A."/>
            <person name="Daum C."/>
            <person name="Saski C.A."/>
            <person name="Payton A.C."/>
            <person name="Mcbreen J.C."/>
            <person name="Conrad R.E."/>
            <person name="Kollar L.M."/>
            <person name="Olsson S."/>
            <person name="Huttunen S."/>
            <person name="Landis J.B."/>
            <person name="Wickett N.J."/>
            <person name="Johnson M.G."/>
            <person name="Rensing S.A."/>
            <person name="Grimwood J."/>
            <person name="Schmutz J."/>
            <person name="Mcdaniel S.F."/>
        </authorList>
    </citation>
    <scope>NUCLEOTIDE SEQUENCE</scope>
    <source>
        <strain evidence="3">R40</strain>
    </source>
</reference>
<evidence type="ECO:0000313" key="4">
    <source>
        <dbReference type="Proteomes" id="UP000822688"/>
    </source>
</evidence>
<dbReference type="EMBL" id="CM026433">
    <property type="protein sequence ID" value="KAG0553610.1"/>
    <property type="molecule type" value="Genomic_DNA"/>
</dbReference>
<feature type="coiled-coil region" evidence="1">
    <location>
        <begin position="58"/>
        <end position="117"/>
    </location>
</feature>
<evidence type="ECO:0000313" key="3">
    <source>
        <dbReference type="EMBL" id="KAG0553610.1"/>
    </source>
</evidence>
<proteinExistence type="predicted"/>
<accession>A0A8T0G3D3</accession>
<organism evidence="3 4">
    <name type="scientific">Ceratodon purpureus</name>
    <name type="common">Fire moss</name>
    <name type="synonym">Dicranum purpureum</name>
    <dbReference type="NCBI Taxonomy" id="3225"/>
    <lineage>
        <taxon>Eukaryota</taxon>
        <taxon>Viridiplantae</taxon>
        <taxon>Streptophyta</taxon>
        <taxon>Embryophyta</taxon>
        <taxon>Bryophyta</taxon>
        <taxon>Bryophytina</taxon>
        <taxon>Bryopsida</taxon>
        <taxon>Dicranidae</taxon>
        <taxon>Pseudoditrichales</taxon>
        <taxon>Ditrichaceae</taxon>
        <taxon>Ceratodon</taxon>
    </lineage>
</organism>
<protein>
    <submittedName>
        <fullName evidence="3">Uncharacterized protein</fullName>
    </submittedName>
</protein>
<name>A0A8T0G3D3_CERPU</name>
<feature type="signal peptide" evidence="2">
    <location>
        <begin position="1"/>
        <end position="22"/>
    </location>
</feature>
<comment type="caution">
    <text evidence="3">The sequence shown here is derived from an EMBL/GenBank/DDBJ whole genome shotgun (WGS) entry which is preliminary data.</text>
</comment>
<dbReference type="Proteomes" id="UP000822688">
    <property type="component" value="Chromosome 12"/>
</dbReference>
<keyword evidence="1" id="KW-0175">Coiled coil</keyword>
<keyword evidence="2" id="KW-0732">Signal</keyword>
<gene>
    <name evidence="3" type="ORF">KC19_12G025200</name>
</gene>
<keyword evidence="4" id="KW-1185">Reference proteome</keyword>
<evidence type="ECO:0000256" key="2">
    <source>
        <dbReference type="SAM" id="SignalP"/>
    </source>
</evidence>
<evidence type="ECO:0000256" key="1">
    <source>
        <dbReference type="SAM" id="Coils"/>
    </source>
</evidence>
<feature type="chain" id="PRO_5035844387" evidence="2">
    <location>
        <begin position="23"/>
        <end position="165"/>
    </location>
</feature>